<dbReference type="GeneID" id="40322591"/>
<name>A0A3R7NAF1_9TRYP</name>
<feature type="region of interest" description="Disordered" evidence="1">
    <location>
        <begin position="1"/>
        <end position="107"/>
    </location>
</feature>
<dbReference type="EMBL" id="MKKU01000949">
    <property type="protein sequence ID" value="RNE99532.1"/>
    <property type="molecule type" value="Genomic_DNA"/>
</dbReference>
<dbReference type="RefSeq" id="XP_029224056.1">
    <property type="nucleotide sequence ID" value="XM_029375811.1"/>
</dbReference>
<evidence type="ECO:0000256" key="1">
    <source>
        <dbReference type="SAM" id="MobiDB-lite"/>
    </source>
</evidence>
<dbReference type="OrthoDB" id="246839at2759"/>
<accession>A0A3R7NAF1</accession>
<reference evidence="2 3" key="1">
    <citation type="journal article" date="2018" name="BMC Genomics">
        <title>Genomic comparison of Trypanosoma conorhini and Trypanosoma rangeli to Trypanosoma cruzi strains of high and low virulence.</title>
        <authorList>
            <person name="Bradwell K.R."/>
            <person name="Koparde V.N."/>
            <person name="Matveyev A.V."/>
            <person name="Serrano M.G."/>
            <person name="Alves J.M."/>
            <person name="Parikh H."/>
            <person name="Huang B."/>
            <person name="Lee V."/>
            <person name="Espinosa-Alvarez O."/>
            <person name="Ortiz P.A."/>
            <person name="Costa-Martins A.G."/>
            <person name="Teixeira M.M."/>
            <person name="Buck G.A."/>
        </authorList>
    </citation>
    <scope>NUCLEOTIDE SEQUENCE [LARGE SCALE GENOMIC DNA]</scope>
    <source>
        <strain evidence="2 3">025E</strain>
    </source>
</reference>
<dbReference type="AlphaFoldDB" id="A0A3R7NAF1"/>
<sequence>MLRWTGGSRARASFRQPAASSNRAGAIGTDTGVSVGRCHDTHHDLRAASHGRRAGRRLSCDSRSAPKRFSSRPRGCKNASVPASHEGGGGGGRRSPTSSTSEDGETGVDCTALEWSVKAAAAAAAAAPAALAVTAPRQEAPEGWPTPVCNVALPYSGSGEHALALAAATQRACSCPRGEAAVLARAGSGGAGPRHSGCGAPDTDGRWTEATRSPPPHVPEWESELGSASDATARASQGCFLWHLPESAEELELQRGNDVFPPLMWGGEAHHDPMNAVLDHRAPFVSSSQHPESEQTVAFAEEPVTALTSYDFPCELLFEEYGEPAVAGGGGGEYVTSVAPDCFSGASTTFTAEARGWRAPTHSDNIYAELLDPTGFEGVLFPPPPHEPFAEECPSPEPPGAAPSAALGLASVTNSVNQIWWMPPALSRGAFLQSDRGSGGGGRAAGFDWDAAAQEPHAGWPHSSVPQLWASGPSAARMRRPRRGLRRGQSLNLSGGVPSARFQAFQRRYQGG</sequence>
<gene>
    <name evidence="2" type="ORF">Tco025E_08980</name>
</gene>
<feature type="compositionally biased region" description="Basic residues" evidence="1">
    <location>
        <begin position="65"/>
        <end position="75"/>
    </location>
</feature>
<protein>
    <submittedName>
        <fullName evidence="2">Uncharacterized protein</fullName>
    </submittedName>
</protein>
<comment type="caution">
    <text evidence="2">The sequence shown here is derived from an EMBL/GenBank/DDBJ whole genome shotgun (WGS) entry which is preliminary data.</text>
</comment>
<feature type="region of interest" description="Disordered" evidence="1">
    <location>
        <begin position="455"/>
        <end position="499"/>
    </location>
</feature>
<feature type="compositionally biased region" description="Basic residues" evidence="1">
    <location>
        <begin position="477"/>
        <end position="486"/>
    </location>
</feature>
<feature type="region of interest" description="Disordered" evidence="1">
    <location>
        <begin position="186"/>
        <end position="223"/>
    </location>
</feature>
<feature type="compositionally biased region" description="Basic and acidic residues" evidence="1">
    <location>
        <begin position="37"/>
        <end position="47"/>
    </location>
</feature>
<dbReference type="Proteomes" id="UP000284403">
    <property type="component" value="Unassembled WGS sequence"/>
</dbReference>
<proteinExistence type="predicted"/>
<keyword evidence="3" id="KW-1185">Reference proteome</keyword>
<evidence type="ECO:0000313" key="2">
    <source>
        <dbReference type="EMBL" id="RNE99532.1"/>
    </source>
</evidence>
<evidence type="ECO:0000313" key="3">
    <source>
        <dbReference type="Proteomes" id="UP000284403"/>
    </source>
</evidence>
<organism evidence="2 3">
    <name type="scientific">Trypanosoma conorhini</name>
    <dbReference type="NCBI Taxonomy" id="83891"/>
    <lineage>
        <taxon>Eukaryota</taxon>
        <taxon>Discoba</taxon>
        <taxon>Euglenozoa</taxon>
        <taxon>Kinetoplastea</taxon>
        <taxon>Metakinetoplastina</taxon>
        <taxon>Trypanosomatida</taxon>
        <taxon>Trypanosomatidae</taxon>
        <taxon>Trypanosoma</taxon>
    </lineage>
</organism>